<feature type="domain" description="Response regulatory" evidence="5">
    <location>
        <begin position="8"/>
        <end position="118"/>
    </location>
</feature>
<gene>
    <name evidence="6" type="ORF">SLNSH_02620</name>
</gene>
<dbReference type="PANTHER" id="PTHR24567:SF74">
    <property type="entry name" value="HTH-TYPE TRANSCRIPTIONAL REGULATOR ARCR"/>
    <property type="match status" value="1"/>
</dbReference>
<dbReference type="PANTHER" id="PTHR24567">
    <property type="entry name" value="CRP FAMILY TRANSCRIPTIONAL REGULATORY PROTEIN"/>
    <property type="match status" value="1"/>
</dbReference>
<name>A0A2T1HYQ1_9HYPH</name>
<keyword evidence="2" id="KW-0238">DNA-binding</keyword>
<dbReference type="PROSITE" id="PS50110">
    <property type="entry name" value="RESPONSE_REGULATORY"/>
    <property type="match status" value="1"/>
</dbReference>
<accession>A0A2T1HYQ1</accession>
<sequence>MAKLTPRRVLVVEDDYYIAADLAAALRTLGAEVVGPVPDRVAANRLLENEVVNAAVLDIKLGGDTVYPLATELQTRGIQFVFATGYGDTIIPAQFRGVPCFEKPMRPTDLARAVLSGPAASPGVDVNANLLLSRMPEEEFDRLRPHFTCVELRRGAAPFDAGDKLDHLLFPLSGVCSLSFGAGAPELSTALVGHEGMIGASLLMGVSRLPMRCTVQVDGEALSIAAEQFLPRLRSSPRAWTLLLRYQHVLHMQTAYALLSAGAASIEQRVARLLLMLADRVGDEISIIHDAMSTMLHVRRAGVTQALHILEGEGGVRARRGKITIRDRSRVEQAAGLGYGLVEAEYERLLGVSPRLPGIEPSMTKPSLRGMFQTGLPN</sequence>
<evidence type="ECO:0000313" key="6">
    <source>
        <dbReference type="EMBL" id="PSC06708.1"/>
    </source>
</evidence>
<evidence type="ECO:0000256" key="3">
    <source>
        <dbReference type="ARBA" id="ARBA00023163"/>
    </source>
</evidence>
<dbReference type="GO" id="GO:0000160">
    <property type="term" value="P:phosphorelay signal transduction system"/>
    <property type="evidence" value="ECO:0007669"/>
    <property type="project" value="InterPro"/>
</dbReference>
<evidence type="ECO:0000256" key="4">
    <source>
        <dbReference type="PROSITE-ProRule" id="PRU00169"/>
    </source>
</evidence>
<comment type="caution">
    <text evidence="6">The sequence shown here is derived from an EMBL/GenBank/DDBJ whole genome shotgun (WGS) entry which is preliminary data.</text>
</comment>
<dbReference type="InterPro" id="IPR014710">
    <property type="entry name" value="RmlC-like_jellyroll"/>
</dbReference>
<dbReference type="Pfam" id="PF13545">
    <property type="entry name" value="HTH_Crp_2"/>
    <property type="match status" value="1"/>
</dbReference>
<dbReference type="RefSeq" id="WP_106335086.1">
    <property type="nucleotide sequence ID" value="NZ_PVZS01000002.1"/>
</dbReference>
<evidence type="ECO:0000313" key="7">
    <source>
        <dbReference type="Proteomes" id="UP000239772"/>
    </source>
</evidence>
<dbReference type="GO" id="GO:0005829">
    <property type="term" value="C:cytosol"/>
    <property type="evidence" value="ECO:0007669"/>
    <property type="project" value="TreeGrafter"/>
</dbReference>
<dbReference type="SUPFAM" id="SSF51206">
    <property type="entry name" value="cAMP-binding domain-like"/>
    <property type="match status" value="1"/>
</dbReference>
<dbReference type="InterPro" id="IPR001789">
    <property type="entry name" value="Sig_transdc_resp-reg_receiver"/>
</dbReference>
<dbReference type="SMART" id="SM00448">
    <property type="entry name" value="REC"/>
    <property type="match status" value="1"/>
</dbReference>
<dbReference type="InterPro" id="IPR011006">
    <property type="entry name" value="CheY-like_superfamily"/>
</dbReference>
<reference evidence="7" key="1">
    <citation type="submission" date="2018-03" db="EMBL/GenBank/DDBJ databases">
        <authorList>
            <person name="Sun L."/>
            <person name="Liu H."/>
            <person name="Chen W."/>
            <person name="Huang K."/>
            <person name="Liu W."/>
            <person name="Gao X."/>
        </authorList>
    </citation>
    <scope>NUCLEOTIDE SEQUENCE [LARGE SCALE GENOMIC DNA]</scope>
    <source>
        <strain evidence="7">SH9</strain>
    </source>
</reference>
<dbReference type="SUPFAM" id="SSF46785">
    <property type="entry name" value="Winged helix' DNA-binding domain"/>
    <property type="match status" value="1"/>
</dbReference>
<dbReference type="Proteomes" id="UP000239772">
    <property type="component" value="Unassembled WGS sequence"/>
</dbReference>
<dbReference type="InterPro" id="IPR000595">
    <property type="entry name" value="cNMP-bd_dom"/>
</dbReference>
<dbReference type="EMBL" id="PVZS01000002">
    <property type="protein sequence ID" value="PSC06708.1"/>
    <property type="molecule type" value="Genomic_DNA"/>
</dbReference>
<evidence type="ECO:0000259" key="5">
    <source>
        <dbReference type="PROSITE" id="PS50110"/>
    </source>
</evidence>
<dbReference type="Gene3D" id="2.60.120.10">
    <property type="entry name" value="Jelly Rolls"/>
    <property type="match status" value="1"/>
</dbReference>
<protein>
    <recommendedName>
        <fullName evidence="5">Response regulatory domain-containing protein</fullName>
    </recommendedName>
</protein>
<dbReference type="InterPro" id="IPR036390">
    <property type="entry name" value="WH_DNA-bd_sf"/>
</dbReference>
<dbReference type="AlphaFoldDB" id="A0A2T1HYQ1"/>
<keyword evidence="1" id="KW-0805">Transcription regulation</keyword>
<dbReference type="OrthoDB" id="7506088at2"/>
<organism evidence="6 7">
    <name type="scientific">Alsobacter soli</name>
    <dbReference type="NCBI Taxonomy" id="2109933"/>
    <lineage>
        <taxon>Bacteria</taxon>
        <taxon>Pseudomonadati</taxon>
        <taxon>Pseudomonadota</taxon>
        <taxon>Alphaproteobacteria</taxon>
        <taxon>Hyphomicrobiales</taxon>
        <taxon>Alsobacteraceae</taxon>
        <taxon>Alsobacter</taxon>
    </lineage>
</organism>
<dbReference type="GO" id="GO:0003677">
    <property type="term" value="F:DNA binding"/>
    <property type="evidence" value="ECO:0007669"/>
    <property type="project" value="UniProtKB-KW"/>
</dbReference>
<dbReference type="InterPro" id="IPR018490">
    <property type="entry name" value="cNMP-bd_dom_sf"/>
</dbReference>
<keyword evidence="4" id="KW-0597">Phosphoprotein</keyword>
<dbReference type="InterPro" id="IPR050397">
    <property type="entry name" value="Env_Response_Regulators"/>
</dbReference>
<dbReference type="CDD" id="cd00038">
    <property type="entry name" value="CAP_ED"/>
    <property type="match status" value="1"/>
</dbReference>
<dbReference type="GO" id="GO:0003700">
    <property type="term" value="F:DNA-binding transcription factor activity"/>
    <property type="evidence" value="ECO:0007669"/>
    <property type="project" value="TreeGrafter"/>
</dbReference>
<evidence type="ECO:0000256" key="1">
    <source>
        <dbReference type="ARBA" id="ARBA00023015"/>
    </source>
</evidence>
<keyword evidence="7" id="KW-1185">Reference proteome</keyword>
<feature type="modified residue" description="4-aspartylphosphate" evidence="4">
    <location>
        <position position="58"/>
    </location>
</feature>
<dbReference type="InterPro" id="IPR012318">
    <property type="entry name" value="HTH_CRP"/>
</dbReference>
<keyword evidence="3" id="KW-0804">Transcription</keyword>
<evidence type="ECO:0000256" key="2">
    <source>
        <dbReference type="ARBA" id="ARBA00023125"/>
    </source>
</evidence>
<dbReference type="Gene3D" id="3.40.50.2300">
    <property type="match status" value="1"/>
</dbReference>
<proteinExistence type="predicted"/>
<dbReference type="SUPFAM" id="SSF52172">
    <property type="entry name" value="CheY-like"/>
    <property type="match status" value="1"/>
</dbReference>